<dbReference type="Pfam" id="PF14301">
    <property type="entry name" value="DUF4376"/>
    <property type="match status" value="1"/>
</dbReference>
<keyword evidence="3" id="KW-1185">Reference proteome</keyword>
<evidence type="ECO:0000313" key="2">
    <source>
        <dbReference type="EMBL" id="MBW6402022.1"/>
    </source>
</evidence>
<proteinExistence type="predicted"/>
<reference evidence="2 3" key="1">
    <citation type="submission" date="2021-07" db="EMBL/GenBank/DDBJ databases">
        <authorList>
            <person name="So Y."/>
        </authorList>
    </citation>
    <scope>NUCLEOTIDE SEQUENCE [LARGE SCALE GENOMIC DNA]</scope>
    <source>
        <strain evidence="2 3">HJA6</strain>
    </source>
</reference>
<dbReference type="Proteomes" id="UP001196565">
    <property type="component" value="Unassembled WGS sequence"/>
</dbReference>
<sequence length="186" mass="19149">MKTYARISAGIVAELIRIPSDGPEVEKLFHPDLVATMQALPEGSDVAEGWSWDGMAFAPPAPPALAVAQAARKAAARQGLDARIAAGMPYGGATLQIDETSQARISAAVLLAQYELPAGFAWRMADNSAVPIDAAGMIAMGRQAAEYVAALRAHYWGLADAIAAAPDAAALDAIDLAAGWPAPAEG</sequence>
<dbReference type="EMBL" id="JAHYBZ010000020">
    <property type="protein sequence ID" value="MBW6402022.1"/>
    <property type="molecule type" value="Genomic_DNA"/>
</dbReference>
<evidence type="ECO:0000259" key="1">
    <source>
        <dbReference type="Pfam" id="PF14301"/>
    </source>
</evidence>
<comment type="caution">
    <text evidence="2">The sequence shown here is derived from an EMBL/GenBank/DDBJ whole genome shotgun (WGS) entry which is preliminary data.</text>
</comment>
<organism evidence="2 3">
    <name type="scientific">Roseomonas alba</name>
    <dbReference type="NCBI Taxonomy" id="2846776"/>
    <lineage>
        <taxon>Bacteria</taxon>
        <taxon>Pseudomonadati</taxon>
        <taxon>Pseudomonadota</taxon>
        <taxon>Alphaproteobacteria</taxon>
        <taxon>Acetobacterales</taxon>
        <taxon>Roseomonadaceae</taxon>
        <taxon>Roseomonas</taxon>
    </lineage>
</organism>
<evidence type="ECO:0000313" key="3">
    <source>
        <dbReference type="Proteomes" id="UP001196565"/>
    </source>
</evidence>
<name>A0ABS7AI97_9PROT</name>
<accession>A0ABS7AI97</accession>
<protein>
    <submittedName>
        <fullName evidence="2">DUF4376 domain-containing protein</fullName>
    </submittedName>
</protein>
<feature type="domain" description="DUF4376" evidence="1">
    <location>
        <begin position="68"/>
        <end position="174"/>
    </location>
</feature>
<dbReference type="InterPro" id="IPR025484">
    <property type="entry name" value="DUF4376"/>
</dbReference>
<gene>
    <name evidence="2" type="ORF">KPL78_29520</name>
</gene>
<dbReference type="RefSeq" id="WP_219766888.1">
    <property type="nucleotide sequence ID" value="NZ_JAHYBZ010000020.1"/>
</dbReference>